<dbReference type="OrthoDB" id="14196at2"/>
<protein>
    <submittedName>
        <fullName evidence="4">Peptidyl-prolyl cis-trans isomerase C</fullName>
    </submittedName>
</protein>
<dbReference type="PROSITE" id="PS01096">
    <property type="entry name" value="PPIC_PPIASE_1"/>
    <property type="match status" value="1"/>
</dbReference>
<dbReference type="PANTHER" id="PTHR47245">
    <property type="entry name" value="PEPTIDYLPROLYL ISOMERASE"/>
    <property type="match status" value="1"/>
</dbReference>
<dbReference type="SUPFAM" id="SSF109998">
    <property type="entry name" value="Triger factor/SurA peptide-binding domain-like"/>
    <property type="match status" value="1"/>
</dbReference>
<evidence type="ECO:0000259" key="3">
    <source>
        <dbReference type="PROSITE" id="PS50198"/>
    </source>
</evidence>
<organism evidence="4 5">
    <name type="scientific">Acidaminobacter hydrogenoformans DSM 2784</name>
    <dbReference type="NCBI Taxonomy" id="1120920"/>
    <lineage>
        <taxon>Bacteria</taxon>
        <taxon>Bacillati</taxon>
        <taxon>Bacillota</taxon>
        <taxon>Clostridia</taxon>
        <taxon>Peptostreptococcales</taxon>
        <taxon>Acidaminobacteraceae</taxon>
        <taxon>Acidaminobacter</taxon>
    </lineage>
</organism>
<sequence>MQNQVLAVVAGREITRQDVEDLKAQIGPQAANFQGPEGEAKLLDELIHQELFYAEALDQKMDQSQEYLEEVEREKANLLKRFAIKNLLDAVQVSDEELQAFYTENPKAFETEGGVRARHILVPALETAEEIAASIKAGQDFGEAAKAHSMCPSKEQGGDLGKFGKGQMVPEFEEAAFSLAIGELSQPVQTQFGYHLIEVTEKDEVGRMSFEEVRDDLHRELVMRKQSSVYMNHVNSLKDAYSIERK</sequence>
<dbReference type="EMBL" id="FMWL01000021">
    <property type="protein sequence ID" value="SCZ81718.1"/>
    <property type="molecule type" value="Genomic_DNA"/>
</dbReference>
<dbReference type="Proteomes" id="UP000199208">
    <property type="component" value="Unassembled WGS sequence"/>
</dbReference>
<name>A0A1G5S686_9FIRM</name>
<dbReference type="InterPro" id="IPR027304">
    <property type="entry name" value="Trigger_fact/SurA_dom_sf"/>
</dbReference>
<dbReference type="Gene3D" id="1.10.8.1040">
    <property type="match status" value="1"/>
</dbReference>
<dbReference type="InterPro" id="IPR046357">
    <property type="entry name" value="PPIase_dom_sf"/>
</dbReference>
<keyword evidence="1" id="KW-0697">Rotamase</keyword>
<proteinExistence type="predicted"/>
<evidence type="ECO:0000313" key="5">
    <source>
        <dbReference type="Proteomes" id="UP000199208"/>
    </source>
</evidence>
<dbReference type="InterPro" id="IPR050245">
    <property type="entry name" value="PrsA_foldase"/>
</dbReference>
<dbReference type="PANTHER" id="PTHR47245:SF2">
    <property type="entry name" value="PEPTIDYL-PROLYL CIS-TRANS ISOMERASE HP_0175-RELATED"/>
    <property type="match status" value="1"/>
</dbReference>
<dbReference type="Pfam" id="PF00639">
    <property type="entry name" value="Rotamase"/>
    <property type="match status" value="1"/>
</dbReference>
<evidence type="ECO:0000313" key="4">
    <source>
        <dbReference type="EMBL" id="SCZ81718.1"/>
    </source>
</evidence>
<dbReference type="InterPro" id="IPR023058">
    <property type="entry name" value="PPIase_PpiC_CS"/>
</dbReference>
<dbReference type="GO" id="GO:0003755">
    <property type="term" value="F:peptidyl-prolyl cis-trans isomerase activity"/>
    <property type="evidence" value="ECO:0007669"/>
    <property type="project" value="UniProtKB-KW"/>
</dbReference>
<dbReference type="Gene3D" id="3.10.50.40">
    <property type="match status" value="1"/>
</dbReference>
<dbReference type="SUPFAM" id="SSF54534">
    <property type="entry name" value="FKBP-like"/>
    <property type="match status" value="1"/>
</dbReference>
<dbReference type="RefSeq" id="WP_092592830.1">
    <property type="nucleotide sequence ID" value="NZ_FMWL01000021.1"/>
</dbReference>
<keyword evidence="5" id="KW-1185">Reference proteome</keyword>
<reference evidence="4 5" key="1">
    <citation type="submission" date="2016-10" db="EMBL/GenBank/DDBJ databases">
        <authorList>
            <person name="de Groot N.N."/>
        </authorList>
    </citation>
    <scope>NUCLEOTIDE SEQUENCE [LARGE SCALE GENOMIC DNA]</scope>
    <source>
        <strain evidence="4 5">DSM 2784</strain>
    </source>
</reference>
<dbReference type="AlphaFoldDB" id="A0A1G5S686"/>
<evidence type="ECO:0000256" key="1">
    <source>
        <dbReference type="PROSITE-ProRule" id="PRU00278"/>
    </source>
</evidence>
<dbReference type="InterPro" id="IPR000297">
    <property type="entry name" value="PPIase_PpiC"/>
</dbReference>
<evidence type="ECO:0000256" key="2">
    <source>
        <dbReference type="SAM" id="Coils"/>
    </source>
</evidence>
<gene>
    <name evidence="4" type="ORF">SAMN03080599_02965</name>
</gene>
<keyword evidence="1 4" id="KW-0413">Isomerase</keyword>
<feature type="domain" description="PpiC" evidence="3">
    <location>
        <begin position="112"/>
        <end position="201"/>
    </location>
</feature>
<feature type="coiled-coil region" evidence="2">
    <location>
        <begin position="54"/>
        <end position="81"/>
    </location>
</feature>
<dbReference type="STRING" id="1120920.SAMN03080599_02965"/>
<dbReference type="PROSITE" id="PS50198">
    <property type="entry name" value="PPIC_PPIASE_2"/>
    <property type="match status" value="1"/>
</dbReference>
<accession>A0A1G5S686</accession>
<keyword evidence="2" id="KW-0175">Coiled coil</keyword>